<dbReference type="AlphaFoldDB" id="A0A194SB50"/>
<evidence type="ECO:0000313" key="3">
    <source>
        <dbReference type="Proteomes" id="UP000053890"/>
    </source>
</evidence>
<dbReference type="RefSeq" id="XP_018273881.1">
    <property type="nucleotide sequence ID" value="XM_018413958.1"/>
</dbReference>
<sequence>MPFRKRLREHGRAFERFVLCGPAEVDPAHHPQARRPTSKANSLDAARRLNDNDSRKSSTTTAGSQSESSGEGTVVPSEAPHLGPPGSPLSPLRASVLFRPASQHSQRGQTYPFLDTEYTPPSQRSQGLETTARTRDPRAEGHRWSTLSGRSYAPSAVSQGDAHVGSVRALDKPVFRGQAREVNVEKPRRHRDKALPPLPGDSPYGSIGTLLNGPRRR</sequence>
<reference evidence="2 3" key="1">
    <citation type="journal article" date="2015" name="Front. Microbiol.">
        <title>Genome sequence of the plant growth promoting endophytic yeast Rhodotorula graminis WP1.</title>
        <authorList>
            <person name="Firrincieli A."/>
            <person name="Otillar R."/>
            <person name="Salamov A."/>
            <person name="Schmutz J."/>
            <person name="Khan Z."/>
            <person name="Redman R.S."/>
            <person name="Fleck N.D."/>
            <person name="Lindquist E."/>
            <person name="Grigoriev I.V."/>
            <person name="Doty S.L."/>
        </authorList>
    </citation>
    <scope>NUCLEOTIDE SEQUENCE [LARGE SCALE GENOMIC DNA]</scope>
    <source>
        <strain evidence="2 3">WP1</strain>
    </source>
</reference>
<feature type="compositionally biased region" description="Basic and acidic residues" evidence="1">
    <location>
        <begin position="132"/>
        <end position="143"/>
    </location>
</feature>
<proteinExistence type="predicted"/>
<feature type="compositionally biased region" description="Polar residues" evidence="1">
    <location>
        <begin position="57"/>
        <end position="71"/>
    </location>
</feature>
<feature type="compositionally biased region" description="Polar residues" evidence="1">
    <location>
        <begin position="119"/>
        <end position="131"/>
    </location>
</feature>
<organism evidence="2 3">
    <name type="scientific">Rhodotorula graminis (strain WP1)</name>
    <dbReference type="NCBI Taxonomy" id="578459"/>
    <lineage>
        <taxon>Eukaryota</taxon>
        <taxon>Fungi</taxon>
        <taxon>Dikarya</taxon>
        <taxon>Basidiomycota</taxon>
        <taxon>Pucciniomycotina</taxon>
        <taxon>Microbotryomycetes</taxon>
        <taxon>Sporidiobolales</taxon>
        <taxon>Sporidiobolaceae</taxon>
        <taxon>Rhodotorula</taxon>
    </lineage>
</organism>
<accession>A0A194SB50</accession>
<evidence type="ECO:0000256" key="1">
    <source>
        <dbReference type="SAM" id="MobiDB-lite"/>
    </source>
</evidence>
<dbReference type="Proteomes" id="UP000053890">
    <property type="component" value="Unassembled WGS sequence"/>
</dbReference>
<protein>
    <submittedName>
        <fullName evidence="2">Uncharacterized protein</fullName>
    </submittedName>
</protein>
<feature type="compositionally biased region" description="Basic and acidic residues" evidence="1">
    <location>
        <begin position="45"/>
        <end position="56"/>
    </location>
</feature>
<dbReference type="EMBL" id="KQ474074">
    <property type="protein sequence ID" value="KPV77832.1"/>
    <property type="molecule type" value="Genomic_DNA"/>
</dbReference>
<feature type="region of interest" description="Disordered" evidence="1">
    <location>
        <begin position="178"/>
        <end position="217"/>
    </location>
</feature>
<feature type="region of interest" description="Disordered" evidence="1">
    <location>
        <begin position="24"/>
        <end position="165"/>
    </location>
</feature>
<evidence type="ECO:0000313" key="2">
    <source>
        <dbReference type="EMBL" id="KPV77832.1"/>
    </source>
</evidence>
<name>A0A194SB50_RHOGW</name>
<dbReference type="GeneID" id="28974406"/>
<keyword evidence="3" id="KW-1185">Reference proteome</keyword>
<gene>
    <name evidence="2" type="ORF">RHOBADRAFT_41829</name>
</gene>